<dbReference type="InterPro" id="IPR036005">
    <property type="entry name" value="Creatinase/aminopeptidase-like"/>
</dbReference>
<organism evidence="3 4">
    <name type="scientific">Hyphomonas beringensis</name>
    <dbReference type="NCBI Taxonomy" id="1280946"/>
    <lineage>
        <taxon>Bacteria</taxon>
        <taxon>Pseudomonadati</taxon>
        <taxon>Pseudomonadota</taxon>
        <taxon>Alphaproteobacteria</taxon>
        <taxon>Hyphomonadales</taxon>
        <taxon>Hyphomonadaceae</taxon>
        <taxon>Hyphomonas</taxon>
    </lineage>
</organism>
<feature type="domain" description="Peptidase M24" evidence="2">
    <location>
        <begin position="215"/>
        <end position="418"/>
    </location>
</feature>
<protein>
    <recommendedName>
        <fullName evidence="2">Peptidase M24 domain-containing protein</fullName>
    </recommendedName>
</protein>
<dbReference type="Pfam" id="PF00557">
    <property type="entry name" value="Peptidase_M24"/>
    <property type="match status" value="1"/>
</dbReference>
<dbReference type="RefSeq" id="WP_034799083.1">
    <property type="nucleotide sequence ID" value="NZ_AWFF01000087.1"/>
</dbReference>
<keyword evidence="1" id="KW-0732">Signal</keyword>
<dbReference type="OrthoDB" id="9765815at2"/>
<dbReference type="eggNOG" id="COG0006">
    <property type="taxonomic scope" value="Bacteria"/>
</dbReference>
<comment type="caution">
    <text evidence="3">The sequence shown here is derived from an EMBL/GenBank/DDBJ whole genome shotgun (WGS) entry which is preliminary data.</text>
</comment>
<name>A0A062U5J6_9PROT</name>
<dbReference type="PATRIC" id="fig|1280946.3.peg.3299"/>
<dbReference type="EMBL" id="AWFF01000087">
    <property type="protein sequence ID" value="KCZ51420.1"/>
    <property type="molecule type" value="Genomic_DNA"/>
</dbReference>
<dbReference type="Proteomes" id="UP000027037">
    <property type="component" value="Unassembled WGS sequence"/>
</dbReference>
<feature type="chain" id="PRO_5001614339" description="Peptidase M24 domain-containing protein" evidence="1">
    <location>
        <begin position="22"/>
        <end position="450"/>
    </location>
</feature>
<sequence length="450" mass="49979">MRKLMYGIAGLALLAGTPAMADEPAQGEASLSPATPEILPLRERAKMHDEWLAERLDTVVPELMRENGIDMWVLVAREYMEDPVVSTMLNATSLRARRRTILVFYDPGEGQPLERLTVSRYDLGDFFKSAWVPEDGDDQWERFGELVAELNPEKIAVNVSSVNAFADGLTSSQYTDLYKSLDPKYQQRVVSGFDLAIGWLETRIPAEMDYYDDIVRTAHSIIGEAFSSKVITPGETTTDDVVWWTRQKISDLGLDPWFHTSVHIFREGEDDELMGDAVIEKGDLLWIDFGIVYMGLNTDTQHLGYVLKDGETDAPEGLKAGLRASNGVQDALTSSFKVGLSGNEVLALAREKAIAAGLVPSIYSHPIGYHGHGAGSSIGFWDDQGPTDKGEYLIRPNTAWSIELYAEKAVPEWGGQKITFRTEEDAFFDGDTVTYIDGRQTRLHLIGGED</sequence>
<feature type="signal peptide" evidence="1">
    <location>
        <begin position="1"/>
        <end position="21"/>
    </location>
</feature>
<proteinExistence type="predicted"/>
<evidence type="ECO:0000259" key="2">
    <source>
        <dbReference type="Pfam" id="PF00557"/>
    </source>
</evidence>
<evidence type="ECO:0000313" key="3">
    <source>
        <dbReference type="EMBL" id="KCZ51420.1"/>
    </source>
</evidence>
<dbReference type="Gene3D" id="3.90.230.10">
    <property type="entry name" value="Creatinase/methionine aminopeptidase superfamily"/>
    <property type="match status" value="1"/>
</dbReference>
<gene>
    <name evidence="3" type="ORF">HY29_06015</name>
</gene>
<evidence type="ECO:0000313" key="4">
    <source>
        <dbReference type="Proteomes" id="UP000027037"/>
    </source>
</evidence>
<keyword evidence="4" id="KW-1185">Reference proteome</keyword>
<dbReference type="AlphaFoldDB" id="A0A062U5J6"/>
<reference evidence="3 4" key="1">
    <citation type="journal article" date="2014" name="Antonie Van Leeuwenhoek">
        <title>Hyphomonas beringensis sp. nov. and Hyphomonas chukchiensis sp. nov., isolated from surface seawater of the Bering Sea and Chukchi Sea.</title>
        <authorList>
            <person name="Li C."/>
            <person name="Lai Q."/>
            <person name="Li G."/>
            <person name="Dong C."/>
            <person name="Wang J."/>
            <person name="Liao Y."/>
            <person name="Shao Z."/>
        </authorList>
    </citation>
    <scope>NUCLEOTIDE SEQUENCE [LARGE SCALE GENOMIC DNA]</scope>
    <source>
        <strain evidence="3 4">25B14_1</strain>
    </source>
</reference>
<dbReference type="InterPro" id="IPR000994">
    <property type="entry name" value="Pept_M24"/>
</dbReference>
<dbReference type="SUPFAM" id="SSF55920">
    <property type="entry name" value="Creatinase/aminopeptidase"/>
    <property type="match status" value="1"/>
</dbReference>
<accession>A0A062U5J6</accession>
<dbReference type="STRING" id="1280946.HY29_06015"/>
<evidence type="ECO:0000256" key="1">
    <source>
        <dbReference type="SAM" id="SignalP"/>
    </source>
</evidence>